<dbReference type="CDD" id="cd02120">
    <property type="entry name" value="PA_subtilisin_like"/>
    <property type="match status" value="1"/>
</dbReference>
<dbReference type="FunFam" id="3.50.30.30:FF:000005">
    <property type="entry name" value="subtilisin-like protease SBT1.5"/>
    <property type="match status" value="1"/>
</dbReference>
<evidence type="ECO:0000256" key="5">
    <source>
        <dbReference type="ARBA" id="ARBA00022825"/>
    </source>
</evidence>
<dbReference type="GO" id="GO:0006508">
    <property type="term" value="P:proteolysis"/>
    <property type="evidence" value="ECO:0007669"/>
    <property type="project" value="UniProtKB-KW"/>
</dbReference>
<dbReference type="Gene3D" id="2.60.40.2310">
    <property type="match status" value="1"/>
</dbReference>
<dbReference type="GO" id="GO:0004252">
    <property type="term" value="F:serine-type endopeptidase activity"/>
    <property type="evidence" value="ECO:0007669"/>
    <property type="project" value="InterPro"/>
</dbReference>
<dbReference type="InterPro" id="IPR003137">
    <property type="entry name" value="PA_domain"/>
</dbReference>
<dbReference type="PANTHER" id="PTHR10795">
    <property type="entry name" value="PROPROTEIN CONVERTASE SUBTILISIN/KEXIN"/>
    <property type="match status" value="1"/>
</dbReference>
<proteinExistence type="inferred from homology"/>
<name>A0A2G9GLT9_9LAMI</name>
<dbReference type="EMBL" id="NKXS01004506">
    <property type="protein sequence ID" value="PIN06175.1"/>
    <property type="molecule type" value="Genomic_DNA"/>
</dbReference>
<dbReference type="Pfam" id="PF02225">
    <property type="entry name" value="PA"/>
    <property type="match status" value="1"/>
</dbReference>
<keyword evidence="2" id="KW-0645">Protease</keyword>
<evidence type="ECO:0000313" key="9">
    <source>
        <dbReference type="EMBL" id="PIN06175.1"/>
    </source>
</evidence>
<keyword evidence="3" id="KW-0732">Signal</keyword>
<accession>A0A2G9GLT9</accession>
<keyword evidence="5" id="KW-0720">Serine protease</keyword>
<evidence type="ECO:0000256" key="4">
    <source>
        <dbReference type="ARBA" id="ARBA00022801"/>
    </source>
</evidence>
<dbReference type="Gene3D" id="3.50.30.30">
    <property type="match status" value="1"/>
</dbReference>
<dbReference type="InterPro" id="IPR045051">
    <property type="entry name" value="SBT"/>
</dbReference>
<protein>
    <submittedName>
        <fullName evidence="9">Cucumisin</fullName>
        <ecNumber evidence="9">3.4.21.25</ecNumber>
    </submittedName>
</protein>
<dbReference type="SUPFAM" id="SSF52743">
    <property type="entry name" value="Subtilisin-like"/>
    <property type="match status" value="1"/>
</dbReference>
<dbReference type="Proteomes" id="UP000231279">
    <property type="component" value="Unassembled WGS sequence"/>
</dbReference>
<evidence type="ECO:0000313" key="10">
    <source>
        <dbReference type="Proteomes" id="UP000231279"/>
    </source>
</evidence>
<dbReference type="OrthoDB" id="206201at2759"/>
<dbReference type="InterPro" id="IPR036852">
    <property type="entry name" value="Peptidase_S8/S53_dom_sf"/>
</dbReference>
<evidence type="ECO:0000256" key="3">
    <source>
        <dbReference type="ARBA" id="ARBA00022729"/>
    </source>
</evidence>
<organism evidence="9 10">
    <name type="scientific">Handroanthus impetiginosus</name>
    <dbReference type="NCBI Taxonomy" id="429701"/>
    <lineage>
        <taxon>Eukaryota</taxon>
        <taxon>Viridiplantae</taxon>
        <taxon>Streptophyta</taxon>
        <taxon>Embryophyta</taxon>
        <taxon>Tracheophyta</taxon>
        <taxon>Spermatophyta</taxon>
        <taxon>Magnoliopsida</taxon>
        <taxon>eudicotyledons</taxon>
        <taxon>Gunneridae</taxon>
        <taxon>Pentapetalae</taxon>
        <taxon>asterids</taxon>
        <taxon>lamiids</taxon>
        <taxon>Lamiales</taxon>
        <taxon>Bignoniaceae</taxon>
        <taxon>Crescentiina</taxon>
        <taxon>Tabebuia alliance</taxon>
        <taxon>Handroanthus</taxon>
    </lineage>
</organism>
<dbReference type="AlphaFoldDB" id="A0A2G9GLT9"/>
<feature type="domain" description="PA" evidence="7">
    <location>
        <begin position="152"/>
        <end position="241"/>
    </location>
</feature>
<sequence length="484" mass="52386">MPREPGRYTSTAVGSFVRGANIFGNSNGTAASMAPLAHLAICQTCSADGCFESDILAALDAAIEDGIDVISISFGLSAMAFDEDYIRGIFVSWSARNRGPFHTTLSNEAPWILTVCASTIDKNLRATAILGNRMELNGESSFQTKGLPLGQLPLVYPGMNASDFGANYCLPESLNSTYVKRKVVLCTVDSTPTKTERGRTVKNASGVAIILMNMEHEGFTTSADAHVILATNVNYEDGLKIIAYVNSTSIPIATIVFKGTIMGDQNAPTVASFSSKGPSYVSRGILKLDIIGPGVNILAAWPNSIENNANTKNNFNIISGTSVSSPHLSGHVNPTRVSDPGLVYDIEPHDYIPYLCGLNYTSREVTKIFLHRVNCSAESRIPEGQLNYPSFANGIQPSHQRFTRTVTNVGENNESYQVEAVLPQGFDIFVNPRTLNFLRLNKKLTYEVTFRRSGNPGNTSVSQGYIIWKSSKLSVRSPIAACEL</sequence>
<evidence type="ECO:0000256" key="2">
    <source>
        <dbReference type="ARBA" id="ARBA00022670"/>
    </source>
</evidence>
<dbReference type="Pfam" id="PF00082">
    <property type="entry name" value="Peptidase_S8"/>
    <property type="match status" value="1"/>
</dbReference>
<keyword evidence="10" id="KW-1185">Reference proteome</keyword>
<dbReference type="Pfam" id="PF17766">
    <property type="entry name" value="fn3_6"/>
    <property type="match status" value="1"/>
</dbReference>
<comment type="similarity">
    <text evidence="1">Belongs to the peptidase S8 family.</text>
</comment>
<evidence type="ECO:0000259" key="6">
    <source>
        <dbReference type="Pfam" id="PF00082"/>
    </source>
</evidence>
<dbReference type="Gene3D" id="3.40.50.200">
    <property type="entry name" value="Peptidase S8/S53 domain"/>
    <property type="match status" value="1"/>
</dbReference>
<evidence type="ECO:0000256" key="1">
    <source>
        <dbReference type="ARBA" id="ARBA00011073"/>
    </source>
</evidence>
<dbReference type="InterPro" id="IPR000209">
    <property type="entry name" value="Peptidase_S8/S53_dom"/>
</dbReference>
<reference evidence="10" key="1">
    <citation type="journal article" date="2018" name="Gigascience">
        <title>Genome assembly of the Pink Ipe (Handroanthus impetiginosus, Bignoniaceae), a highly valued, ecologically keystone Neotropical timber forest tree.</title>
        <authorList>
            <person name="Silva-Junior O.B."/>
            <person name="Grattapaglia D."/>
            <person name="Novaes E."/>
            <person name="Collevatti R.G."/>
        </authorList>
    </citation>
    <scope>NUCLEOTIDE SEQUENCE [LARGE SCALE GENOMIC DNA]</scope>
    <source>
        <strain evidence="10">cv. UFG-1</strain>
    </source>
</reference>
<dbReference type="STRING" id="429701.A0A2G9GLT9"/>
<evidence type="ECO:0000259" key="8">
    <source>
        <dbReference type="Pfam" id="PF17766"/>
    </source>
</evidence>
<dbReference type="InterPro" id="IPR041469">
    <property type="entry name" value="Subtilisin-like_FN3"/>
</dbReference>
<feature type="domain" description="Peptidase S8/S53" evidence="6">
    <location>
        <begin position="24"/>
        <end position="331"/>
    </location>
</feature>
<feature type="domain" description="Subtilisin-like protease fibronectin type-III" evidence="8">
    <location>
        <begin position="385"/>
        <end position="480"/>
    </location>
</feature>
<keyword evidence="4 9" id="KW-0378">Hydrolase</keyword>
<evidence type="ECO:0000259" key="7">
    <source>
        <dbReference type="Pfam" id="PF02225"/>
    </source>
</evidence>
<gene>
    <name evidence="9" type="ORF">CDL12_21275</name>
</gene>
<dbReference type="EC" id="3.4.21.25" evidence="9"/>
<comment type="caution">
    <text evidence="9">The sequence shown here is derived from an EMBL/GenBank/DDBJ whole genome shotgun (WGS) entry which is preliminary data.</text>
</comment>